<dbReference type="Pfam" id="PF20237">
    <property type="entry name" value="DUF6594"/>
    <property type="match status" value="1"/>
</dbReference>
<keyword evidence="4" id="KW-1185">Reference proteome</keyword>
<evidence type="ECO:0000313" key="4">
    <source>
        <dbReference type="Proteomes" id="UP000237631"/>
    </source>
</evidence>
<dbReference type="AlphaFoldDB" id="A0A2S6CB76"/>
<feature type="transmembrane region" description="Helical" evidence="1">
    <location>
        <begin position="265"/>
        <end position="286"/>
    </location>
</feature>
<dbReference type="EMBL" id="PNEN01000504">
    <property type="protein sequence ID" value="PPJ56946.1"/>
    <property type="molecule type" value="Genomic_DNA"/>
</dbReference>
<proteinExistence type="predicted"/>
<evidence type="ECO:0000259" key="2">
    <source>
        <dbReference type="Pfam" id="PF20237"/>
    </source>
</evidence>
<dbReference type="STRING" id="357750.A0A2S6CB76"/>
<gene>
    <name evidence="3" type="ORF">CBER1_02281</name>
</gene>
<comment type="caution">
    <text evidence="3">The sequence shown here is derived from an EMBL/GenBank/DDBJ whole genome shotgun (WGS) entry which is preliminary data.</text>
</comment>
<keyword evidence="1" id="KW-0812">Transmembrane</keyword>
<accession>A0A2S6CB76</accession>
<protein>
    <recommendedName>
        <fullName evidence="2">DUF6594 domain-containing protein</fullName>
    </recommendedName>
</protein>
<organism evidence="3 4">
    <name type="scientific">Cercospora berteroae</name>
    <dbReference type="NCBI Taxonomy" id="357750"/>
    <lineage>
        <taxon>Eukaryota</taxon>
        <taxon>Fungi</taxon>
        <taxon>Dikarya</taxon>
        <taxon>Ascomycota</taxon>
        <taxon>Pezizomycotina</taxon>
        <taxon>Dothideomycetes</taxon>
        <taxon>Dothideomycetidae</taxon>
        <taxon>Mycosphaerellales</taxon>
        <taxon>Mycosphaerellaceae</taxon>
        <taxon>Cercospora</taxon>
    </lineage>
</organism>
<dbReference type="Proteomes" id="UP000237631">
    <property type="component" value="Unassembled WGS sequence"/>
</dbReference>
<feature type="domain" description="DUF6594" evidence="2">
    <location>
        <begin position="10"/>
        <end position="276"/>
    </location>
</feature>
<dbReference type="OrthoDB" id="5342093at2759"/>
<feature type="transmembrane region" description="Helical" evidence="1">
    <location>
        <begin position="212"/>
        <end position="232"/>
    </location>
</feature>
<evidence type="ECO:0000313" key="3">
    <source>
        <dbReference type="EMBL" id="PPJ56946.1"/>
    </source>
</evidence>
<evidence type="ECO:0000256" key="1">
    <source>
        <dbReference type="SAM" id="Phobius"/>
    </source>
</evidence>
<dbReference type="InterPro" id="IPR046529">
    <property type="entry name" value="DUF6594"/>
</dbReference>
<keyword evidence="1" id="KW-0472">Membrane</keyword>
<name>A0A2S6CB76_9PEZI</name>
<dbReference type="PANTHER" id="PTHR34502:SF5">
    <property type="entry name" value="DUF6594 DOMAIN-CONTAINING PROTEIN"/>
    <property type="match status" value="1"/>
</dbReference>
<keyword evidence="1" id="KW-1133">Transmembrane helix</keyword>
<dbReference type="PANTHER" id="PTHR34502">
    <property type="entry name" value="DUF6594 DOMAIN-CONTAINING PROTEIN-RELATED"/>
    <property type="match status" value="1"/>
</dbReference>
<reference evidence="4" key="1">
    <citation type="journal article" date="2017" name="bioRxiv">
        <title>Conservation of a gene cluster reveals novel cercosporin biosynthetic mechanisms and extends production to the genus Colletotrichum.</title>
        <authorList>
            <person name="de Jonge R."/>
            <person name="Ebert M.K."/>
            <person name="Huitt-Roehl C.R."/>
            <person name="Pal P."/>
            <person name="Suttle J.C."/>
            <person name="Spanner R.E."/>
            <person name="Neubauer J.D."/>
            <person name="Jurick W.M.II."/>
            <person name="Stott K.A."/>
            <person name="Secor G.A."/>
            <person name="Thomma B.P.H.J."/>
            <person name="Van de Peer Y."/>
            <person name="Townsend C.A."/>
            <person name="Bolton M.D."/>
        </authorList>
    </citation>
    <scope>NUCLEOTIDE SEQUENCE [LARGE SCALE GENOMIC DNA]</scope>
    <source>
        <strain evidence="4">CBS538.71</strain>
    </source>
</reference>
<sequence>MDSSSSLYGYPRLANLMGVVSETRIFRKFNEVALLNILRLQAELQDVEGELASIIVADRTSGNDVRAECSLEFKLMRDFLETEHVEQQSLQYEQIEEMGRKLHEYNQAISDLLQLQHVLPPAQRDLDFLRKWLDRPDGGNAFLRDREKKTWIQDHDGDFMLLSSRQVQIDQFTSLSKGFLLDIYHRVWGHRKHDQSGYREYGEEKLARASTVIATVLASALPAMTVLVLYFVKRLLVRIGLIIVFTSLFSLALAIFTTADKANVFTATATFAAVEVVFVGSTDAGLRNMDLIRATPTSSQVLATAIQQRPRIFIRATVSELIVLTIDVEDLIAGITLERAKDTDGWACGSVFDPGGEDGRSVAAKANGKC</sequence>
<feature type="transmembrane region" description="Helical" evidence="1">
    <location>
        <begin position="239"/>
        <end position="259"/>
    </location>
</feature>